<proteinExistence type="predicted"/>
<accession>A0A3S3R436</accession>
<comment type="caution">
    <text evidence="1">The sequence shown here is derived from an EMBL/GenBank/DDBJ whole genome shotgun (WGS) entry which is preliminary data.</text>
</comment>
<evidence type="ECO:0000313" key="2">
    <source>
        <dbReference type="Proteomes" id="UP000288086"/>
    </source>
</evidence>
<dbReference type="AlphaFoldDB" id="A0A3S3R436"/>
<organism evidence="1 2">
    <name type="scientific">Candidatus Electrothrix communis</name>
    <dbReference type="NCBI Taxonomy" id="1859133"/>
    <lineage>
        <taxon>Bacteria</taxon>
        <taxon>Pseudomonadati</taxon>
        <taxon>Thermodesulfobacteriota</taxon>
        <taxon>Desulfobulbia</taxon>
        <taxon>Desulfobulbales</taxon>
        <taxon>Desulfobulbaceae</taxon>
        <taxon>Candidatus Electrothrix</taxon>
    </lineage>
</organism>
<keyword evidence="2" id="KW-1185">Reference proteome</keyword>
<dbReference type="Proteomes" id="UP000288086">
    <property type="component" value="Unassembled WGS sequence"/>
</dbReference>
<evidence type="ECO:0000313" key="1">
    <source>
        <dbReference type="EMBL" id="RWX49662.1"/>
    </source>
</evidence>
<protein>
    <submittedName>
        <fullName evidence="1">Putative RNA-binding protein</fullName>
    </submittedName>
</protein>
<name>A0A3S3R436_9BACT</name>
<dbReference type="EMBL" id="MTKP01000021">
    <property type="protein sequence ID" value="RWX49662.1"/>
    <property type="molecule type" value="Genomic_DNA"/>
</dbReference>
<sequence length="72" mass="7837">MCQLNVVMEREGKQETLMEAITGLEVTEQGVVLRTYFEEPMTIDNASIKSIDFIGGSVVLASNPSDKSSGKI</sequence>
<reference evidence="1 2" key="1">
    <citation type="submission" date="2017-01" db="EMBL/GenBank/DDBJ databases">
        <title>The cable genome- insights into the physiology and evolution of filamentous bacteria capable of sulfide oxidation via long distance electron transfer.</title>
        <authorList>
            <person name="Schreiber L."/>
            <person name="Bjerg J.T."/>
            <person name="Boggild A."/>
            <person name="Van De Vossenberg J."/>
            <person name="Meysman F."/>
            <person name="Nielsen L.P."/>
            <person name="Schramm A."/>
            <person name="Kjeldsen K.U."/>
        </authorList>
    </citation>
    <scope>NUCLEOTIDE SEQUENCE [LARGE SCALE GENOMIC DNA]</scope>
    <source>
        <strain evidence="1">A1</strain>
    </source>
</reference>
<gene>
    <name evidence="1" type="ORF">VT98_10216</name>
</gene>
<dbReference type="Pfam" id="PF10133">
    <property type="entry name" value="CooT"/>
    <property type="match status" value="1"/>
</dbReference>
<dbReference type="InterPro" id="IPR019300">
    <property type="entry name" value="CooT"/>
</dbReference>